<dbReference type="AlphaFoldDB" id="A0AAN9ITF1"/>
<dbReference type="GO" id="GO:0098542">
    <property type="term" value="P:defense response to other organism"/>
    <property type="evidence" value="ECO:0007669"/>
    <property type="project" value="InterPro"/>
</dbReference>
<dbReference type="PANTHER" id="PTHR31234">
    <property type="entry name" value="LATE EMBRYOGENESIS ABUNDANT (LEA) HYDROXYPROLINE-RICH GLYCOPROTEIN FAMILY"/>
    <property type="match status" value="1"/>
</dbReference>
<evidence type="ECO:0000256" key="1">
    <source>
        <dbReference type="ARBA" id="ARBA00004370"/>
    </source>
</evidence>
<comment type="caution">
    <text evidence="5">The sequence shown here is derived from an EMBL/GenBank/DDBJ whole genome shotgun (WGS) entry which is preliminary data.</text>
</comment>
<accession>A0AAN9ITF1</accession>
<proteinExistence type="predicted"/>
<name>A0AAN9ITF1_CLITE</name>
<dbReference type="GO" id="GO:0005886">
    <property type="term" value="C:plasma membrane"/>
    <property type="evidence" value="ECO:0007669"/>
    <property type="project" value="TreeGrafter"/>
</dbReference>
<reference evidence="5 6" key="1">
    <citation type="submission" date="2024-01" db="EMBL/GenBank/DDBJ databases">
        <title>The genomes of 5 underutilized Papilionoideae crops provide insights into root nodulation and disease resistance.</title>
        <authorList>
            <person name="Yuan L."/>
        </authorList>
    </citation>
    <scope>NUCLEOTIDE SEQUENCE [LARGE SCALE GENOMIC DNA]</scope>
    <source>
        <strain evidence="5">LY-2023</strain>
        <tissue evidence="5">Leaf</tissue>
    </source>
</reference>
<keyword evidence="6" id="KW-1185">Reference proteome</keyword>
<dbReference type="InterPro" id="IPR044839">
    <property type="entry name" value="NDR1-like"/>
</dbReference>
<sequence>MEPAPQMTPMLQKPPGYRDPNLRPPVLPPPFCPKPKRRGCCRLCCCTCCVLILTLLLLLLIAGGLFSLWYDPSLPEFHLASFRLLTLNVTEKADGAYLAAETALRVEVKNWNAKMRWRFEESRLEVRAENGDISLGWTNVGGFTVKEKEVTELKCGTSVKGVPLNEKQRRKLMGAYESKALVPSVELRTKTGVRLQGWNSSHLSLTVLCGDLTIRQLQKGEVPPCSIALLGW</sequence>
<protein>
    <recommendedName>
        <fullName evidence="7">Late embryogenesis abundant protein LEA-2 subgroup domain-containing protein</fullName>
    </recommendedName>
</protein>
<evidence type="ECO:0000313" key="6">
    <source>
        <dbReference type="Proteomes" id="UP001359559"/>
    </source>
</evidence>
<evidence type="ECO:0000256" key="2">
    <source>
        <dbReference type="ARBA" id="ARBA00023136"/>
    </source>
</evidence>
<evidence type="ECO:0000313" key="5">
    <source>
        <dbReference type="EMBL" id="KAK7285811.1"/>
    </source>
</evidence>
<evidence type="ECO:0008006" key="7">
    <source>
        <dbReference type="Google" id="ProtNLM"/>
    </source>
</evidence>
<evidence type="ECO:0000256" key="4">
    <source>
        <dbReference type="SAM" id="Phobius"/>
    </source>
</evidence>
<keyword evidence="4" id="KW-0812">Transmembrane</keyword>
<dbReference type="EMBL" id="JAYKXN010000005">
    <property type="protein sequence ID" value="KAK7285811.1"/>
    <property type="molecule type" value="Genomic_DNA"/>
</dbReference>
<dbReference type="PANTHER" id="PTHR31234:SF35">
    <property type="entry name" value="LATE EMBRYOGENESIS ABUNDANT (LEA) HYDROXYPROLINE-RICH GLYCOPROTEIN FAMILY"/>
    <property type="match status" value="1"/>
</dbReference>
<keyword evidence="4" id="KW-1133">Transmembrane helix</keyword>
<comment type="subcellular location">
    <subcellularLocation>
        <location evidence="1">Membrane</location>
    </subcellularLocation>
</comment>
<feature type="region of interest" description="Disordered" evidence="3">
    <location>
        <begin position="1"/>
        <end position="20"/>
    </location>
</feature>
<organism evidence="5 6">
    <name type="scientific">Clitoria ternatea</name>
    <name type="common">Butterfly pea</name>
    <dbReference type="NCBI Taxonomy" id="43366"/>
    <lineage>
        <taxon>Eukaryota</taxon>
        <taxon>Viridiplantae</taxon>
        <taxon>Streptophyta</taxon>
        <taxon>Embryophyta</taxon>
        <taxon>Tracheophyta</taxon>
        <taxon>Spermatophyta</taxon>
        <taxon>Magnoliopsida</taxon>
        <taxon>eudicotyledons</taxon>
        <taxon>Gunneridae</taxon>
        <taxon>Pentapetalae</taxon>
        <taxon>rosids</taxon>
        <taxon>fabids</taxon>
        <taxon>Fabales</taxon>
        <taxon>Fabaceae</taxon>
        <taxon>Papilionoideae</taxon>
        <taxon>50 kb inversion clade</taxon>
        <taxon>NPAAA clade</taxon>
        <taxon>indigoferoid/millettioid clade</taxon>
        <taxon>Phaseoleae</taxon>
        <taxon>Clitoria</taxon>
    </lineage>
</organism>
<keyword evidence="2 4" id="KW-0472">Membrane</keyword>
<dbReference type="Proteomes" id="UP001359559">
    <property type="component" value="Unassembled WGS sequence"/>
</dbReference>
<gene>
    <name evidence="5" type="ORF">RJT34_20592</name>
</gene>
<evidence type="ECO:0000256" key="3">
    <source>
        <dbReference type="SAM" id="MobiDB-lite"/>
    </source>
</evidence>
<feature type="transmembrane region" description="Helical" evidence="4">
    <location>
        <begin position="43"/>
        <end position="70"/>
    </location>
</feature>